<dbReference type="Gene3D" id="1.10.1670.10">
    <property type="entry name" value="Helix-hairpin-Helix base-excision DNA repair enzymes (C-terminal)"/>
    <property type="match status" value="1"/>
</dbReference>
<dbReference type="AlphaFoldDB" id="A0A5C5FXK4"/>
<comment type="caution">
    <text evidence="14">The sequence shown here is derived from an EMBL/GenBank/DDBJ whole genome shotgun (WGS) entry which is preliminary data.</text>
</comment>
<evidence type="ECO:0000256" key="6">
    <source>
        <dbReference type="ARBA" id="ARBA00023204"/>
    </source>
</evidence>
<dbReference type="SUPFAM" id="SSF55945">
    <property type="entry name" value="TATA-box binding protein-like"/>
    <property type="match status" value="1"/>
</dbReference>
<keyword evidence="15" id="KW-1185">Reference proteome</keyword>
<evidence type="ECO:0000256" key="5">
    <source>
        <dbReference type="ARBA" id="ARBA00022801"/>
    </source>
</evidence>
<dbReference type="Gene3D" id="1.10.340.30">
    <property type="entry name" value="Hypothetical protein, domain 2"/>
    <property type="match status" value="1"/>
</dbReference>
<dbReference type="EC" id="4.2.99.18" evidence="3"/>
<evidence type="ECO:0000256" key="2">
    <source>
        <dbReference type="ARBA" id="ARBA00010679"/>
    </source>
</evidence>
<dbReference type="GO" id="GO:0140078">
    <property type="term" value="F:class I DNA-(apurinic or apyrimidinic site) endonuclease activity"/>
    <property type="evidence" value="ECO:0007669"/>
    <property type="project" value="UniProtKB-EC"/>
</dbReference>
<keyword evidence="5" id="KW-0378">Hydrolase</keyword>
<evidence type="ECO:0000259" key="13">
    <source>
        <dbReference type="SMART" id="SM00478"/>
    </source>
</evidence>
<dbReference type="GO" id="GO:0006285">
    <property type="term" value="P:base-excision repair, AP site formation"/>
    <property type="evidence" value="ECO:0007669"/>
    <property type="project" value="TreeGrafter"/>
</dbReference>
<name>A0A5C5FXK4_9BASI</name>
<comment type="subcellular location">
    <subcellularLocation>
        <location evidence="1">Nucleus</location>
    </subcellularLocation>
</comment>
<evidence type="ECO:0000256" key="9">
    <source>
        <dbReference type="ARBA" id="ARBA00023268"/>
    </source>
</evidence>
<keyword evidence="8" id="KW-0539">Nucleus</keyword>
<dbReference type="FunFam" id="1.10.1670.10:FF:000005">
    <property type="entry name" value="N-glycosylase/DNA lyase OGG1"/>
    <property type="match status" value="1"/>
</dbReference>
<evidence type="ECO:0000256" key="11">
    <source>
        <dbReference type="ARBA" id="ARBA00044632"/>
    </source>
</evidence>
<evidence type="ECO:0000256" key="1">
    <source>
        <dbReference type="ARBA" id="ARBA00004123"/>
    </source>
</evidence>
<dbReference type="EMBL" id="SOZI01000040">
    <property type="protein sequence ID" value="TNY21607.1"/>
    <property type="molecule type" value="Genomic_DNA"/>
</dbReference>
<dbReference type="STRING" id="5288.A0A5C5FXK4"/>
<sequence length="514" mass="55334">MSCLATPLRFLPLGRAELNLESCLPSGQSFRWHRLTPPSATLPDSTPGSSAPATAELLHSHEWAFGCGDRTLVLRQDDAGLHYRALYPFKPPHSAFLADLAADTSLAWLRSYFQLDRPLAPLYANWASRDTKFKRKLESGGSHLEGIRVLKQDEWETLVSFICSANNNISRITLMVNRLCASLGSPLPHPSAFTPSSVHSSASTIPAIEPPPPPSPSDGTTPAPSLFSFPPPEALTPSSTEPLLRALGFGYRASFVPSSAAHLVASAGAAGQSPSEYLRALNRDEFVRAGRGGIQEARDKLVEFKGVGRKVADCVLLFGLGWTETVPVDTHVFQIAIRDYSFPAARTTALTPSLHDRVSHFLASRWGPYAGWAHQVLFFADLKTSPVKVKAEHKGVFERLEVELLEEGQGKEEVVKKLTFEEEVAALIAAPAGTKRRRTTVLEARKAAAGAGGGAAVVKDEEEVESLVGSSSGGEEVSPSKKRAAARVERPPPVRRKSSARGGTGGRVKKEEGA</sequence>
<dbReference type="GO" id="GO:0005634">
    <property type="term" value="C:nucleus"/>
    <property type="evidence" value="ECO:0007669"/>
    <property type="project" value="UniProtKB-SubCell"/>
</dbReference>
<evidence type="ECO:0000256" key="4">
    <source>
        <dbReference type="ARBA" id="ARBA00022763"/>
    </source>
</evidence>
<evidence type="ECO:0000313" key="15">
    <source>
        <dbReference type="Proteomes" id="UP000311382"/>
    </source>
</evidence>
<dbReference type="GO" id="GO:0006289">
    <property type="term" value="P:nucleotide-excision repair"/>
    <property type="evidence" value="ECO:0007669"/>
    <property type="project" value="InterPro"/>
</dbReference>
<keyword evidence="9" id="KW-0511">Multifunctional enzyme</keyword>
<dbReference type="Proteomes" id="UP000311382">
    <property type="component" value="Unassembled WGS sequence"/>
</dbReference>
<organism evidence="14 15">
    <name type="scientific">Rhodotorula diobovata</name>
    <dbReference type="NCBI Taxonomy" id="5288"/>
    <lineage>
        <taxon>Eukaryota</taxon>
        <taxon>Fungi</taxon>
        <taxon>Dikarya</taxon>
        <taxon>Basidiomycota</taxon>
        <taxon>Pucciniomycotina</taxon>
        <taxon>Microbotryomycetes</taxon>
        <taxon>Sporidiobolales</taxon>
        <taxon>Sporidiobolaceae</taxon>
        <taxon>Rhodotorula</taxon>
    </lineage>
</organism>
<feature type="region of interest" description="Disordered" evidence="12">
    <location>
        <begin position="192"/>
        <end position="238"/>
    </location>
</feature>
<dbReference type="InterPro" id="IPR003265">
    <property type="entry name" value="HhH-GPD_domain"/>
</dbReference>
<dbReference type="GO" id="GO:0003684">
    <property type="term" value="F:damaged DNA binding"/>
    <property type="evidence" value="ECO:0007669"/>
    <property type="project" value="InterPro"/>
</dbReference>
<evidence type="ECO:0000256" key="8">
    <source>
        <dbReference type="ARBA" id="ARBA00023242"/>
    </source>
</evidence>
<dbReference type="CDD" id="cd00056">
    <property type="entry name" value="ENDO3c"/>
    <property type="match status" value="1"/>
</dbReference>
<evidence type="ECO:0000256" key="10">
    <source>
        <dbReference type="ARBA" id="ARBA00023295"/>
    </source>
</evidence>
<dbReference type="SMART" id="SM00478">
    <property type="entry name" value="ENDO3c"/>
    <property type="match status" value="1"/>
</dbReference>
<keyword evidence="4" id="KW-0227">DNA damage</keyword>
<evidence type="ECO:0000256" key="7">
    <source>
        <dbReference type="ARBA" id="ARBA00023239"/>
    </source>
</evidence>
<evidence type="ECO:0000256" key="3">
    <source>
        <dbReference type="ARBA" id="ARBA00012720"/>
    </source>
</evidence>
<comment type="catalytic activity">
    <reaction evidence="11">
        <text>2'-deoxyribonucleotide-(2'-deoxyribose 5'-phosphate)-2'-deoxyribonucleotide-DNA = a 3'-end 2'-deoxyribonucleotide-(2,3-dehydro-2,3-deoxyribose 5'-phosphate)-DNA + a 5'-end 5'-phospho-2'-deoxyribonucleoside-DNA + H(+)</text>
        <dbReference type="Rhea" id="RHEA:66592"/>
        <dbReference type="Rhea" id="RHEA-COMP:13180"/>
        <dbReference type="Rhea" id="RHEA-COMP:16897"/>
        <dbReference type="Rhea" id="RHEA-COMP:17067"/>
        <dbReference type="ChEBI" id="CHEBI:15378"/>
        <dbReference type="ChEBI" id="CHEBI:136412"/>
        <dbReference type="ChEBI" id="CHEBI:157695"/>
        <dbReference type="ChEBI" id="CHEBI:167181"/>
        <dbReference type="EC" id="4.2.99.18"/>
    </reaction>
</comment>
<dbReference type="SUPFAM" id="SSF48150">
    <property type="entry name" value="DNA-glycosylase"/>
    <property type="match status" value="1"/>
</dbReference>
<feature type="compositionally biased region" description="Low complexity" evidence="12">
    <location>
        <begin position="466"/>
        <end position="477"/>
    </location>
</feature>
<comment type="similarity">
    <text evidence="2">Belongs to the type-1 OGG1 family.</text>
</comment>
<reference evidence="14 15" key="1">
    <citation type="submission" date="2019-03" db="EMBL/GenBank/DDBJ databases">
        <title>Rhodosporidium diobovatum UCD-FST 08-225 genome sequencing, assembly, and annotation.</title>
        <authorList>
            <person name="Fakankun I.U."/>
            <person name="Fristensky B."/>
            <person name="Levin D.B."/>
        </authorList>
    </citation>
    <scope>NUCLEOTIDE SEQUENCE [LARGE SCALE GENOMIC DNA]</scope>
    <source>
        <strain evidence="14 15">UCD-FST 08-225</strain>
    </source>
</reference>
<keyword evidence="10" id="KW-0326">Glycosidase</keyword>
<evidence type="ECO:0000256" key="12">
    <source>
        <dbReference type="SAM" id="MobiDB-lite"/>
    </source>
</evidence>
<dbReference type="Pfam" id="PF07934">
    <property type="entry name" value="OGG_N"/>
    <property type="match status" value="1"/>
</dbReference>
<dbReference type="InterPro" id="IPR011257">
    <property type="entry name" value="DNA_glycosylase"/>
</dbReference>
<dbReference type="InterPro" id="IPR052054">
    <property type="entry name" value="Oxidative_DNA_repair_enzyme"/>
</dbReference>
<dbReference type="GO" id="GO:0034039">
    <property type="term" value="F:8-oxo-7,8-dihydroguanine DNA N-glycosylase activity"/>
    <property type="evidence" value="ECO:0007669"/>
    <property type="project" value="TreeGrafter"/>
</dbReference>
<keyword evidence="6" id="KW-0234">DNA repair</keyword>
<protein>
    <recommendedName>
        <fullName evidence="3">DNA-(apurinic or apyrimidinic site) lyase</fullName>
        <ecNumber evidence="3">4.2.99.18</ecNumber>
    </recommendedName>
</protein>
<gene>
    <name evidence="14" type="ORF">DMC30DRAFT_195123</name>
</gene>
<proteinExistence type="inferred from homology"/>
<feature type="region of interest" description="Disordered" evidence="12">
    <location>
        <begin position="459"/>
        <end position="514"/>
    </location>
</feature>
<accession>A0A5C5FXK4</accession>
<dbReference type="OrthoDB" id="238681at2759"/>
<dbReference type="InterPro" id="IPR012904">
    <property type="entry name" value="OGG_N"/>
</dbReference>
<dbReference type="InterPro" id="IPR023170">
    <property type="entry name" value="HhH_base_excis_C"/>
</dbReference>
<dbReference type="Gene3D" id="3.30.310.40">
    <property type="match status" value="1"/>
</dbReference>
<dbReference type="PANTHER" id="PTHR10242">
    <property type="entry name" value="8-OXOGUANINE DNA GLYCOSYLASE"/>
    <property type="match status" value="1"/>
</dbReference>
<feature type="domain" description="HhH-GPD" evidence="13">
    <location>
        <begin position="163"/>
        <end position="382"/>
    </location>
</feature>
<keyword evidence="7 14" id="KW-0456">Lyase</keyword>
<dbReference type="PANTHER" id="PTHR10242:SF2">
    <property type="entry name" value="N-GLYCOSYLASE_DNA LYASE"/>
    <property type="match status" value="1"/>
</dbReference>
<evidence type="ECO:0000313" key="14">
    <source>
        <dbReference type="EMBL" id="TNY21607.1"/>
    </source>
</evidence>